<dbReference type="PROSITE" id="PS50966">
    <property type="entry name" value="ZF_SWIM"/>
    <property type="match status" value="1"/>
</dbReference>
<feature type="region of interest" description="Disordered" evidence="2">
    <location>
        <begin position="167"/>
        <end position="197"/>
    </location>
</feature>
<evidence type="ECO:0000259" key="3">
    <source>
        <dbReference type="PROSITE" id="PS50966"/>
    </source>
</evidence>
<proteinExistence type="predicted"/>
<feature type="domain" description="SWIM-type" evidence="3">
    <location>
        <begin position="2"/>
        <end position="39"/>
    </location>
</feature>
<protein>
    <recommendedName>
        <fullName evidence="3">SWIM-type domain-containing protein</fullName>
    </recommendedName>
</protein>
<gene>
    <name evidence="4" type="ORF">PGT21_035131</name>
</gene>
<evidence type="ECO:0000256" key="2">
    <source>
        <dbReference type="SAM" id="MobiDB-lite"/>
    </source>
</evidence>
<dbReference type="GO" id="GO:0008270">
    <property type="term" value="F:zinc ion binding"/>
    <property type="evidence" value="ECO:0007669"/>
    <property type="project" value="UniProtKB-KW"/>
</dbReference>
<evidence type="ECO:0000256" key="1">
    <source>
        <dbReference type="PROSITE-ProRule" id="PRU00325"/>
    </source>
</evidence>
<comment type="caution">
    <text evidence="4">The sequence shown here is derived from an EMBL/GenBank/DDBJ whole genome shotgun (WGS) entry which is preliminary data.</text>
</comment>
<keyword evidence="1" id="KW-0863">Zinc-finger</keyword>
<reference evidence="4 5" key="1">
    <citation type="submission" date="2019-05" db="EMBL/GenBank/DDBJ databases">
        <title>Emergence of the Ug99 lineage of the wheat stem rust pathogen through somatic hybridization.</title>
        <authorList>
            <person name="Li F."/>
            <person name="Upadhyaya N.M."/>
            <person name="Sperschneider J."/>
            <person name="Matny O."/>
            <person name="Nguyen-Phuc H."/>
            <person name="Mago R."/>
            <person name="Raley C."/>
            <person name="Miller M.E."/>
            <person name="Silverstein K.A.T."/>
            <person name="Henningsen E."/>
            <person name="Hirsch C.D."/>
            <person name="Visser B."/>
            <person name="Pretorius Z.A."/>
            <person name="Steffenson B.J."/>
            <person name="Schwessinger B."/>
            <person name="Dodds P.N."/>
            <person name="Figueroa M."/>
        </authorList>
    </citation>
    <scope>NUCLEOTIDE SEQUENCE [LARGE SCALE GENOMIC DNA]</scope>
    <source>
        <strain evidence="4">21-0</strain>
    </source>
</reference>
<evidence type="ECO:0000313" key="4">
    <source>
        <dbReference type="EMBL" id="KAA1115314.1"/>
    </source>
</evidence>
<keyword evidence="1" id="KW-0862">Zinc</keyword>
<organism evidence="4 5">
    <name type="scientific">Puccinia graminis f. sp. tritici</name>
    <dbReference type="NCBI Taxonomy" id="56615"/>
    <lineage>
        <taxon>Eukaryota</taxon>
        <taxon>Fungi</taxon>
        <taxon>Dikarya</taxon>
        <taxon>Basidiomycota</taxon>
        <taxon>Pucciniomycotina</taxon>
        <taxon>Pucciniomycetes</taxon>
        <taxon>Pucciniales</taxon>
        <taxon>Pucciniaceae</taxon>
        <taxon>Puccinia</taxon>
    </lineage>
</organism>
<accession>A0A5B0QR25</accession>
<keyword evidence="1" id="KW-0479">Metal-binding</keyword>
<name>A0A5B0QR25_PUCGR</name>
<keyword evidence="5" id="KW-1185">Reference proteome</keyword>
<evidence type="ECO:0000313" key="5">
    <source>
        <dbReference type="Proteomes" id="UP000324748"/>
    </source>
</evidence>
<sequence length="401" mass="45147">MYEDSTNGRLARLTRCNCPHFIRLGSSCKHMYHIARVHNLLVVEKTEQPGQNEHMPTSHTERLPTNQAQTNGLTSNHPLSYLSTLTFIDFTDAGAPLPTLDASWKDPIDHLISAHTYPSHCTTHKSDTIRADAPDSNTLVPATELDAAQLSQADNLFEVPAHDETRIMNHQRPTRLVKRSNPEEPESSPQSTSKRPRVWRMGIEIEGPIVTAAAQLVGGQLIDISHNTLLCLPNSTETIMIDRQISEDDRWCLNQKAVASAMVAVVAMAEMMKKKKHRTEIVDNCSPQAMETYMHSLHVILRMVEESIPGGILTPRPDIYGVGEVGKMKKGEVGKLMAELLSVSWKHLKRTDLLLSELRNRMGLWKSTTTRYCELFKQRCHEARSMVEDYCPSSEGRVQIR</sequence>
<dbReference type="Proteomes" id="UP000324748">
    <property type="component" value="Unassembled WGS sequence"/>
</dbReference>
<dbReference type="InterPro" id="IPR007527">
    <property type="entry name" value="Znf_SWIM"/>
</dbReference>
<dbReference type="EMBL" id="VSWC01000014">
    <property type="protein sequence ID" value="KAA1115314.1"/>
    <property type="molecule type" value="Genomic_DNA"/>
</dbReference>
<dbReference type="AlphaFoldDB" id="A0A5B0QR25"/>